<name>A0A8C2D4K1_CYPCA</name>
<accession>A0A8C2D4K1</accession>
<keyword evidence="2" id="KW-0391">Immunity</keyword>
<evidence type="ECO:0000313" key="6">
    <source>
        <dbReference type="Ensembl" id="ENSCCRP00020018067.1"/>
    </source>
</evidence>
<keyword evidence="4" id="KW-0393">Immunoglobulin domain</keyword>
<dbReference type="Proteomes" id="UP000694701">
    <property type="component" value="Unplaced"/>
</dbReference>
<dbReference type="PANTHER" id="PTHR19367">
    <property type="entry name" value="T-CELL RECEPTOR ALPHA CHAIN V REGION"/>
    <property type="match status" value="1"/>
</dbReference>
<keyword evidence="3" id="KW-0675">Receptor</keyword>
<proteinExistence type="predicted"/>
<dbReference type="Ensembl" id="ENSCCRT00020019849.1">
    <property type="protein sequence ID" value="ENSCCRP00020018067.1"/>
    <property type="gene ID" value="ENSCCRG00020008590.1"/>
</dbReference>
<keyword evidence="1" id="KW-0732">Signal</keyword>
<dbReference type="GO" id="GO:0002250">
    <property type="term" value="P:adaptive immune response"/>
    <property type="evidence" value="ECO:0007669"/>
    <property type="project" value="UniProtKB-KW"/>
</dbReference>
<evidence type="ECO:0000259" key="5">
    <source>
        <dbReference type="Pfam" id="PF07686"/>
    </source>
</evidence>
<dbReference type="SUPFAM" id="SSF48726">
    <property type="entry name" value="Immunoglobulin"/>
    <property type="match status" value="1"/>
</dbReference>
<protein>
    <submittedName>
        <fullName evidence="6">T-cell receptor alpha/delta variable 25.0.4</fullName>
    </submittedName>
</protein>
<dbReference type="Pfam" id="PF07686">
    <property type="entry name" value="V-set"/>
    <property type="match status" value="1"/>
</dbReference>
<dbReference type="AlphaFoldDB" id="A0A8C2D4K1"/>
<feature type="domain" description="Immunoglobulin V-set" evidence="5">
    <location>
        <begin position="17"/>
        <end position="100"/>
    </location>
</feature>
<organism evidence="6 7">
    <name type="scientific">Cyprinus carpio</name>
    <name type="common">Common carp</name>
    <dbReference type="NCBI Taxonomy" id="7962"/>
    <lineage>
        <taxon>Eukaryota</taxon>
        <taxon>Metazoa</taxon>
        <taxon>Chordata</taxon>
        <taxon>Craniata</taxon>
        <taxon>Vertebrata</taxon>
        <taxon>Euteleostomi</taxon>
        <taxon>Actinopterygii</taxon>
        <taxon>Neopterygii</taxon>
        <taxon>Teleostei</taxon>
        <taxon>Ostariophysi</taxon>
        <taxon>Cypriniformes</taxon>
        <taxon>Cyprinidae</taxon>
        <taxon>Cyprininae</taxon>
        <taxon>Cyprinus</taxon>
    </lineage>
</organism>
<keyword evidence="2" id="KW-1064">Adaptive immunity</keyword>
<evidence type="ECO:0000313" key="7">
    <source>
        <dbReference type="Proteomes" id="UP000694701"/>
    </source>
</evidence>
<dbReference type="Gene3D" id="2.60.40.10">
    <property type="entry name" value="Immunoglobulins"/>
    <property type="match status" value="1"/>
</dbReference>
<evidence type="ECO:0000256" key="2">
    <source>
        <dbReference type="ARBA" id="ARBA00023130"/>
    </source>
</evidence>
<dbReference type="PANTHER" id="PTHR19367:SF18">
    <property type="entry name" value="T CELL RECEPTOR ALPHA VARIABLE 16"/>
    <property type="match status" value="1"/>
</dbReference>
<dbReference type="InterPro" id="IPR036179">
    <property type="entry name" value="Ig-like_dom_sf"/>
</dbReference>
<evidence type="ECO:0000256" key="1">
    <source>
        <dbReference type="ARBA" id="ARBA00022729"/>
    </source>
</evidence>
<dbReference type="InterPro" id="IPR013106">
    <property type="entry name" value="Ig_V-set"/>
</dbReference>
<evidence type="ECO:0000256" key="3">
    <source>
        <dbReference type="ARBA" id="ARBA00023170"/>
    </source>
</evidence>
<sequence length="106" mass="11655">STAKWSVSFANVITPVQPEVSGTEGDNITLSCNYSSAVSLQWYRQYPNSAPEFLLIILQGTGKVSQTSKIVEQDPRFFGKVNEKKTDVDLEISSVKVTDSFLSVCC</sequence>
<evidence type="ECO:0000256" key="4">
    <source>
        <dbReference type="ARBA" id="ARBA00023319"/>
    </source>
</evidence>
<reference evidence="6" key="1">
    <citation type="submission" date="2025-08" db="UniProtKB">
        <authorList>
            <consortium name="Ensembl"/>
        </authorList>
    </citation>
    <scope>IDENTIFICATION</scope>
</reference>
<dbReference type="InterPro" id="IPR013783">
    <property type="entry name" value="Ig-like_fold"/>
</dbReference>
<dbReference type="InterPro" id="IPR051287">
    <property type="entry name" value="TCR_variable_region"/>
</dbReference>